<gene>
    <name evidence="4" type="ORF">VaNZ11_000279</name>
</gene>
<evidence type="ECO:0000313" key="5">
    <source>
        <dbReference type="Proteomes" id="UP001165090"/>
    </source>
</evidence>
<evidence type="ECO:0000256" key="2">
    <source>
        <dbReference type="SAM" id="Phobius"/>
    </source>
</evidence>
<evidence type="ECO:0000256" key="1">
    <source>
        <dbReference type="SAM" id="MobiDB-lite"/>
    </source>
</evidence>
<evidence type="ECO:0000313" key="4">
    <source>
        <dbReference type="EMBL" id="GLI58537.1"/>
    </source>
</evidence>
<dbReference type="Proteomes" id="UP001165090">
    <property type="component" value="Unassembled WGS sequence"/>
</dbReference>
<dbReference type="Gene3D" id="3.60.21.10">
    <property type="match status" value="1"/>
</dbReference>
<keyword evidence="5" id="KW-1185">Reference proteome</keyword>
<dbReference type="InterPro" id="IPR029052">
    <property type="entry name" value="Metallo-depent_PP-like"/>
</dbReference>
<dbReference type="PANTHER" id="PTHR12905:SF0">
    <property type="entry name" value="CALCINEURIN-LIKE PHOSPHOESTERASE DOMAIN-CONTAINING PROTEIN"/>
    <property type="match status" value="1"/>
</dbReference>
<feature type="compositionally biased region" description="Low complexity" evidence="1">
    <location>
        <begin position="53"/>
        <end position="68"/>
    </location>
</feature>
<dbReference type="Pfam" id="PF00149">
    <property type="entry name" value="Metallophos"/>
    <property type="match status" value="1"/>
</dbReference>
<dbReference type="InterPro" id="IPR051693">
    <property type="entry name" value="UPF0046_metallophosphoest"/>
</dbReference>
<feature type="domain" description="Calcineurin-like phosphoesterase" evidence="3">
    <location>
        <begin position="109"/>
        <end position="280"/>
    </location>
</feature>
<organism evidence="4 5">
    <name type="scientific">Volvox africanus</name>
    <dbReference type="NCBI Taxonomy" id="51714"/>
    <lineage>
        <taxon>Eukaryota</taxon>
        <taxon>Viridiplantae</taxon>
        <taxon>Chlorophyta</taxon>
        <taxon>core chlorophytes</taxon>
        <taxon>Chlorophyceae</taxon>
        <taxon>CS clade</taxon>
        <taxon>Chlamydomonadales</taxon>
        <taxon>Volvocaceae</taxon>
        <taxon>Volvox</taxon>
    </lineage>
</organism>
<dbReference type="SUPFAM" id="SSF56300">
    <property type="entry name" value="Metallo-dependent phosphatases"/>
    <property type="match status" value="1"/>
</dbReference>
<keyword evidence="2" id="KW-0472">Membrane</keyword>
<dbReference type="EMBL" id="BSDZ01000003">
    <property type="protein sequence ID" value="GLI58537.1"/>
    <property type="molecule type" value="Genomic_DNA"/>
</dbReference>
<feature type="transmembrane region" description="Helical" evidence="2">
    <location>
        <begin position="7"/>
        <end position="27"/>
    </location>
</feature>
<proteinExistence type="predicted"/>
<dbReference type="InterPro" id="IPR004843">
    <property type="entry name" value="Calcineurin-like_PHP"/>
</dbReference>
<protein>
    <recommendedName>
        <fullName evidence="3">Calcineurin-like phosphoesterase domain-containing protein</fullName>
    </recommendedName>
</protein>
<dbReference type="PANTHER" id="PTHR12905">
    <property type="entry name" value="METALLOPHOSPHOESTERASE"/>
    <property type="match status" value="1"/>
</dbReference>
<keyword evidence="2" id="KW-0812">Transmembrane</keyword>
<reference evidence="4 5" key="1">
    <citation type="journal article" date="2023" name="IScience">
        <title>Expanded male sex-determining region conserved during the evolution of homothallism in the green alga Volvox.</title>
        <authorList>
            <person name="Yamamoto K."/>
            <person name="Matsuzaki R."/>
            <person name="Mahakham W."/>
            <person name="Heman W."/>
            <person name="Sekimoto H."/>
            <person name="Kawachi M."/>
            <person name="Minakuchi Y."/>
            <person name="Toyoda A."/>
            <person name="Nozaki H."/>
        </authorList>
    </citation>
    <scope>NUCLEOTIDE SEQUENCE [LARGE SCALE GENOMIC DNA]</scope>
    <source>
        <strain evidence="4 5">NIES-4468</strain>
    </source>
</reference>
<name>A0ABQ5RND7_9CHLO</name>
<accession>A0ABQ5RND7</accession>
<feature type="region of interest" description="Disordered" evidence="1">
    <location>
        <begin position="49"/>
        <end position="73"/>
    </location>
</feature>
<comment type="caution">
    <text evidence="4">The sequence shown here is derived from an EMBL/GenBank/DDBJ whole genome shotgun (WGS) entry which is preliminary data.</text>
</comment>
<keyword evidence="2" id="KW-1133">Transmembrane helix</keyword>
<evidence type="ECO:0000259" key="3">
    <source>
        <dbReference type="Pfam" id="PF00149"/>
    </source>
</evidence>
<sequence length="335" mass="35931">MFHCPRVASVAVVIIVAQIILIGPHIISFLQHKKTAEITALKTQSNLGDVESNDISSRSSRGNSDGGSTPETVMKLAMPSTTGATSSSLALLPPSAPPTVRHPPLTAVCISDTHGLFLEPGIIKVPEGDMLLFPGDVEVGNAAEGRAFSHWLESLPVRGLRVLTWGNMDTATPDMKDPVPSAIVLVNAIQEVNGYRIFASPFTPRFAGAYQLDLDPDASFEYWSKLLPPNADVDIILTHGPPFGIADKTGGLNRGDVGLLKAVQALQKAPLLWVCGHIHEQYGEHRVPHPRAPGGSILLINSAVFYVHRPGHQMSAQPRAVALPEARLLPRQPPE</sequence>